<dbReference type="STRING" id="394193.SAMN04489732_107254"/>
<reference evidence="2 3" key="1">
    <citation type="submission" date="2016-10" db="EMBL/GenBank/DDBJ databases">
        <authorList>
            <person name="de Groot N.N."/>
        </authorList>
    </citation>
    <scope>NUCLEOTIDE SEQUENCE [LARGE SCALE GENOMIC DNA]</scope>
    <source>
        <strain evidence="2 3">DSM 44993</strain>
    </source>
</reference>
<dbReference type="AlphaFoldDB" id="A0A1H8XHF7"/>
<evidence type="ECO:0000313" key="3">
    <source>
        <dbReference type="Proteomes" id="UP000198582"/>
    </source>
</evidence>
<feature type="transmembrane region" description="Helical" evidence="1">
    <location>
        <begin position="7"/>
        <end position="25"/>
    </location>
</feature>
<gene>
    <name evidence="2" type="ORF">SAMN04489732_107254</name>
</gene>
<feature type="transmembrane region" description="Helical" evidence="1">
    <location>
        <begin position="145"/>
        <end position="164"/>
    </location>
</feature>
<accession>A0A1H8XHF7</accession>
<feature type="transmembrane region" description="Helical" evidence="1">
    <location>
        <begin position="104"/>
        <end position="124"/>
    </location>
</feature>
<sequence length="217" mass="23511">MRKPVAWLLSIVAIVFAAVLVYPYLGLDPGSSRIEVGDNLRYSVLVVHIFAATAALVLGPVQFMPKVRARKRIHRTLGRVYLFAGVLPSALAAIPVAMWSGQLLTQIGLSTAAILWLVTGGLAYRAARRRDFIAHRAWMMRNYALTFLAVTSRVLVPVMLLAQIPFTGADPASIGALASSMIPVGQTAGWILNLMVVEFLLRRGPARRGRPAGPDVS</sequence>
<keyword evidence="1" id="KW-1133">Transmembrane helix</keyword>
<name>A0A1H8XHF7_9PSEU</name>
<proteinExistence type="predicted"/>
<feature type="transmembrane region" description="Helical" evidence="1">
    <location>
        <begin position="40"/>
        <end position="59"/>
    </location>
</feature>
<organism evidence="2 3">
    <name type="scientific">Amycolatopsis saalfeldensis</name>
    <dbReference type="NCBI Taxonomy" id="394193"/>
    <lineage>
        <taxon>Bacteria</taxon>
        <taxon>Bacillati</taxon>
        <taxon>Actinomycetota</taxon>
        <taxon>Actinomycetes</taxon>
        <taxon>Pseudonocardiales</taxon>
        <taxon>Pseudonocardiaceae</taxon>
        <taxon>Amycolatopsis</taxon>
    </lineage>
</organism>
<feature type="transmembrane region" description="Helical" evidence="1">
    <location>
        <begin position="80"/>
        <end position="98"/>
    </location>
</feature>
<keyword evidence="1" id="KW-0472">Membrane</keyword>
<dbReference type="Proteomes" id="UP000198582">
    <property type="component" value="Unassembled WGS sequence"/>
</dbReference>
<keyword evidence="1" id="KW-0812">Transmembrane</keyword>
<dbReference type="InterPro" id="IPR018750">
    <property type="entry name" value="DUF2306_membrane"/>
</dbReference>
<feature type="transmembrane region" description="Helical" evidence="1">
    <location>
        <begin position="176"/>
        <end position="201"/>
    </location>
</feature>
<evidence type="ECO:0000313" key="2">
    <source>
        <dbReference type="EMBL" id="SEP39296.1"/>
    </source>
</evidence>
<dbReference type="OrthoDB" id="4698148at2"/>
<keyword evidence="3" id="KW-1185">Reference proteome</keyword>
<dbReference type="Pfam" id="PF10067">
    <property type="entry name" value="DUF2306"/>
    <property type="match status" value="1"/>
</dbReference>
<dbReference type="EMBL" id="FOEF01000007">
    <property type="protein sequence ID" value="SEP39296.1"/>
    <property type="molecule type" value="Genomic_DNA"/>
</dbReference>
<evidence type="ECO:0000256" key="1">
    <source>
        <dbReference type="SAM" id="Phobius"/>
    </source>
</evidence>
<protein>
    <submittedName>
        <fullName evidence="2">Predicted membrane protein</fullName>
    </submittedName>
</protein>